<dbReference type="Proteomes" id="UP000612055">
    <property type="component" value="Unassembled WGS sequence"/>
</dbReference>
<organism evidence="2 3">
    <name type="scientific">Edaphochlamys debaryana</name>
    <dbReference type="NCBI Taxonomy" id="47281"/>
    <lineage>
        <taxon>Eukaryota</taxon>
        <taxon>Viridiplantae</taxon>
        <taxon>Chlorophyta</taxon>
        <taxon>core chlorophytes</taxon>
        <taxon>Chlorophyceae</taxon>
        <taxon>CS clade</taxon>
        <taxon>Chlamydomonadales</taxon>
        <taxon>Chlamydomonadales incertae sedis</taxon>
        <taxon>Edaphochlamys</taxon>
    </lineage>
</organism>
<proteinExistence type="predicted"/>
<dbReference type="EMBL" id="JAEHOE010000001">
    <property type="protein sequence ID" value="KAG2501928.1"/>
    <property type="molecule type" value="Genomic_DNA"/>
</dbReference>
<comment type="caution">
    <text evidence="2">The sequence shown here is derived from an EMBL/GenBank/DDBJ whole genome shotgun (WGS) entry which is preliminary data.</text>
</comment>
<reference evidence="2" key="1">
    <citation type="journal article" date="2020" name="bioRxiv">
        <title>Comparative genomics of Chlamydomonas.</title>
        <authorList>
            <person name="Craig R.J."/>
            <person name="Hasan A.R."/>
            <person name="Ness R.W."/>
            <person name="Keightley P.D."/>
        </authorList>
    </citation>
    <scope>NUCLEOTIDE SEQUENCE</scope>
    <source>
        <strain evidence="2">CCAP 11/70</strain>
    </source>
</reference>
<feature type="region of interest" description="Disordered" evidence="1">
    <location>
        <begin position="1"/>
        <end position="50"/>
    </location>
</feature>
<keyword evidence="3" id="KW-1185">Reference proteome</keyword>
<name>A0A836C769_9CHLO</name>
<sequence length="445" mass="48455">MAPQGPGSQSPEPPDTSFVFTARGKGDSKADATASAGEARKRGGKKPLRHQQKLLLELEAQLHQKQLECQRAEDEKQCLIDRIKVLETILPVRERQLQVLASMQQASAVAPPPPPAPASAPAERRLRPPQQALPWVSRAAEGPLITSMSSESGSADSLPCLSDDSATPMDDAPEPEVTMGTDSGSDPSVPRPVATVMPARGPAGVPPHVIREVMGAWHTWVREAGLQLHMHDARPTDPEPRLKMAELYDKMLSPCLKSVRLEYGTAVNIDLLSISMDSGRRVEPPSDAFWASVVKGLRLNPDQTSDYRAVMSLYRDRVGNLLAERRTLTDRLQVGMRTLDARLSGSVRGLPVPQERIELHEVTTLLRRNVHAEARAAETLRDFLTSRYSMMDIVRVSVLAYPYFPDPVALVSAVVDTYQPRAPCAPTLGTASGKNGGAMALTLKC</sequence>
<evidence type="ECO:0000313" key="2">
    <source>
        <dbReference type="EMBL" id="KAG2501928.1"/>
    </source>
</evidence>
<feature type="compositionally biased region" description="Polar residues" evidence="1">
    <location>
        <begin position="146"/>
        <end position="155"/>
    </location>
</feature>
<gene>
    <name evidence="2" type="ORF">HYH03_000426</name>
</gene>
<feature type="compositionally biased region" description="Low complexity" evidence="1">
    <location>
        <begin position="1"/>
        <end position="10"/>
    </location>
</feature>
<evidence type="ECO:0000313" key="3">
    <source>
        <dbReference type="Proteomes" id="UP000612055"/>
    </source>
</evidence>
<dbReference type="AlphaFoldDB" id="A0A836C769"/>
<accession>A0A836C769</accession>
<feature type="region of interest" description="Disordered" evidence="1">
    <location>
        <begin position="105"/>
        <end position="189"/>
    </location>
</feature>
<protein>
    <submittedName>
        <fullName evidence="2">Uncharacterized protein</fullName>
    </submittedName>
</protein>
<dbReference type="OrthoDB" id="542456at2759"/>
<evidence type="ECO:0000256" key="1">
    <source>
        <dbReference type="SAM" id="MobiDB-lite"/>
    </source>
</evidence>